<keyword evidence="5" id="KW-0964">Secreted</keyword>
<keyword evidence="9" id="KW-0325">Glycoprotein</keyword>
<dbReference type="GO" id="GO:0000272">
    <property type="term" value="P:polysaccharide catabolic process"/>
    <property type="evidence" value="ECO:0007669"/>
    <property type="project" value="UniProtKB-KW"/>
</dbReference>
<evidence type="ECO:0000313" key="16">
    <source>
        <dbReference type="EMBL" id="AGX87702.1"/>
    </source>
</evidence>
<evidence type="ECO:0000256" key="14">
    <source>
        <dbReference type="ARBA" id="ARBA00042373"/>
    </source>
</evidence>
<keyword evidence="4" id="KW-0134">Cell wall</keyword>
<dbReference type="InterPro" id="IPR008979">
    <property type="entry name" value="Galactose-bd-like_sf"/>
</dbReference>
<evidence type="ECO:0000256" key="12">
    <source>
        <dbReference type="ARBA" id="ARBA00023326"/>
    </source>
</evidence>
<proteinExistence type="predicted"/>
<keyword evidence="11" id="KW-0961">Cell wall biogenesis/degradation</keyword>
<dbReference type="PANTHER" id="PTHR16631:SF17">
    <property type="entry name" value="GLUCAN ENDO-1,3-BETA-GLUCOSIDASE BTGC"/>
    <property type="match status" value="1"/>
</dbReference>
<dbReference type="Proteomes" id="UP000017184">
    <property type="component" value="Chromosome"/>
</dbReference>
<evidence type="ECO:0000256" key="8">
    <source>
        <dbReference type="ARBA" id="ARBA00023136"/>
    </source>
</evidence>
<dbReference type="GO" id="GO:0005886">
    <property type="term" value="C:plasma membrane"/>
    <property type="evidence" value="ECO:0007669"/>
    <property type="project" value="UniProtKB-SubCell"/>
</dbReference>
<dbReference type="PROSITE" id="PS51257">
    <property type="entry name" value="PROKAR_LIPOPROTEIN"/>
    <property type="match status" value="1"/>
</dbReference>
<sequence>MKHYLIHFIRIVAFAMVSLTLVSCGGGGYAPTLRTPLRTLPANFSELKAIAYSPYRNAEKGELPSPEQDLREDIVVADLQKLQQSGFQLIRLYSSRHVGELILKVISENKLGLKVMLGANLAKEMASEEDKQAAVQNNLLELQSAIDLAKRYSGIVVAVSVGNENLKNQSSNAIDPAQMVRYLKMVRNGIVQPVTTSDDWAFYANEASYDGGTKKMEYQMNMPNLVLSAVDFVSIHTYPMWDAVATFNAPIGELWDWRQTGVPEQQRAAAMMDAAVAVLDTHYEKTRAYLDARELSHMPIIVGETGWKSSGEDFKDHNVTVYRALSFMASTANQAMYREKVQSWQEKNGVNVVWFSSFDEPWKQQYTTGGSTVFGDDYFGIFDSNAVEKVSGTSVSWVDLNAAKQISKHSQGEWQVFPVVTQNTIIPITWDKSVGEVDSSGVWTISPVADQNWGWGASLLADDPSHTESGDALHDVADMYATGTLKFRVKTTYSGSLCVGAITNNRDALESQNCIALTSGKYGFVNSGQWVDVSIPLKEFLQNSNWVLHPFMIAGFQSGLGTALPKIYIEKVSYSPTGQ</sequence>
<dbReference type="Gene3D" id="3.20.20.80">
    <property type="entry name" value="Glycosidases"/>
    <property type="match status" value="1"/>
</dbReference>
<evidence type="ECO:0000256" key="9">
    <source>
        <dbReference type="ARBA" id="ARBA00023180"/>
    </source>
</evidence>
<dbReference type="SUPFAM" id="SSF51445">
    <property type="entry name" value="(Trans)glycosidases"/>
    <property type="match status" value="1"/>
</dbReference>
<evidence type="ECO:0000256" key="10">
    <source>
        <dbReference type="ARBA" id="ARBA00023277"/>
    </source>
</evidence>
<keyword evidence="17" id="KW-1185">Reference proteome</keyword>
<keyword evidence="10" id="KW-0119">Carbohydrate metabolism</keyword>
<accession>U5N8G9</accession>
<keyword evidence="12" id="KW-0624">Polysaccharide degradation</keyword>
<protein>
    <recommendedName>
        <fullName evidence="15">Endo-1,3-beta-glucanase btgC</fullName>
    </recommendedName>
    <alternativeName>
        <fullName evidence="14">Laminarinase btgC</fullName>
    </alternativeName>
</protein>
<name>U5N8G9_9BURK</name>
<dbReference type="RefSeq" id="WP_022773612.1">
    <property type="nucleotide sequence ID" value="NC_022576.1"/>
</dbReference>
<dbReference type="InterPro" id="IPR050732">
    <property type="entry name" value="Beta-glucan_modifiers"/>
</dbReference>
<evidence type="ECO:0000256" key="5">
    <source>
        <dbReference type="ARBA" id="ARBA00022525"/>
    </source>
</evidence>
<dbReference type="STRING" id="946483.Cenrod_1617"/>
<evidence type="ECO:0000256" key="1">
    <source>
        <dbReference type="ARBA" id="ARBA00004191"/>
    </source>
</evidence>
<keyword evidence="7" id="KW-0378">Hydrolase</keyword>
<evidence type="ECO:0000256" key="3">
    <source>
        <dbReference type="ARBA" id="ARBA00022475"/>
    </source>
</evidence>
<dbReference type="GO" id="GO:0004553">
    <property type="term" value="F:hydrolase activity, hydrolyzing O-glycosyl compounds"/>
    <property type="evidence" value="ECO:0007669"/>
    <property type="project" value="InterPro"/>
</dbReference>
<dbReference type="InterPro" id="IPR017853">
    <property type="entry name" value="GH"/>
</dbReference>
<evidence type="ECO:0000256" key="7">
    <source>
        <dbReference type="ARBA" id="ARBA00022801"/>
    </source>
</evidence>
<dbReference type="Pfam" id="PF00332">
    <property type="entry name" value="Glyco_hydro_17"/>
    <property type="match status" value="1"/>
</dbReference>
<keyword evidence="3" id="KW-1003">Cell membrane</keyword>
<comment type="function">
    <text evidence="13">Glucanases play a role in cell expansion during growth, in cell-cell fusion during mating, and in spore release during sporulation. This enzyme may be involved in beta-glucan degradation. Active on laminarin and lichenan.</text>
</comment>
<evidence type="ECO:0000256" key="13">
    <source>
        <dbReference type="ARBA" id="ARBA00037649"/>
    </source>
</evidence>
<keyword evidence="6" id="KW-0732">Signal</keyword>
<dbReference type="EMBL" id="CP004885">
    <property type="protein sequence ID" value="AGX87702.1"/>
    <property type="molecule type" value="Genomic_DNA"/>
</dbReference>
<dbReference type="KEGG" id="cbx:Cenrod_1617"/>
<keyword evidence="8" id="KW-0472">Membrane</keyword>
<dbReference type="AlphaFoldDB" id="U5N8G9"/>
<gene>
    <name evidence="16" type="ORF">Cenrod_1617</name>
</gene>
<dbReference type="SUPFAM" id="SSF49785">
    <property type="entry name" value="Galactose-binding domain-like"/>
    <property type="match status" value="1"/>
</dbReference>
<evidence type="ECO:0000256" key="6">
    <source>
        <dbReference type="ARBA" id="ARBA00022729"/>
    </source>
</evidence>
<dbReference type="eggNOG" id="COG5309">
    <property type="taxonomic scope" value="Bacteria"/>
</dbReference>
<comment type="subcellular location">
    <subcellularLocation>
        <location evidence="2">Cell membrane</location>
    </subcellularLocation>
    <subcellularLocation>
        <location evidence="1">Secreted</location>
        <location evidence="1">Cell wall</location>
    </subcellularLocation>
</comment>
<dbReference type="PANTHER" id="PTHR16631">
    <property type="entry name" value="GLUCAN 1,3-BETA-GLUCOSIDASE"/>
    <property type="match status" value="1"/>
</dbReference>
<evidence type="ECO:0000313" key="17">
    <source>
        <dbReference type="Proteomes" id="UP000017184"/>
    </source>
</evidence>
<evidence type="ECO:0000256" key="15">
    <source>
        <dbReference type="ARBA" id="ARBA00043078"/>
    </source>
</evidence>
<dbReference type="HOGENOM" id="CLU_467470_0_0_4"/>
<reference evidence="16 17" key="1">
    <citation type="journal article" date="2013" name="Genome Biol.">
        <title>Genomic analysis reveals key aspects of prokaryotic symbiosis in the phototrophic consortium "Chlorochromatium aggregatum".</title>
        <authorList>
            <person name="Liu Z."/>
            <person name="Muller J."/>
            <person name="Li T."/>
            <person name="Alvey R.M."/>
            <person name="Vogl K."/>
            <person name="Frigaard N.U."/>
            <person name="Rockwell N.C."/>
            <person name="Boyd E.S."/>
            <person name="Tomsho L.P."/>
            <person name="Schuster S.C."/>
            <person name="Henke P."/>
            <person name="Rohde M."/>
            <person name="Overmann J."/>
            <person name="Bryant D.A."/>
        </authorList>
    </citation>
    <scope>NUCLEOTIDE SEQUENCE [LARGE SCALE GENOMIC DNA]</scope>
    <source>
        <strain evidence="16">CR</strain>
    </source>
</reference>
<dbReference type="InterPro" id="IPR000490">
    <property type="entry name" value="Glyco_hydro_17"/>
</dbReference>
<evidence type="ECO:0000256" key="2">
    <source>
        <dbReference type="ARBA" id="ARBA00004236"/>
    </source>
</evidence>
<evidence type="ECO:0000256" key="11">
    <source>
        <dbReference type="ARBA" id="ARBA00023316"/>
    </source>
</evidence>
<organism evidence="16 17">
    <name type="scientific">Candidatus Symbiobacter mobilis CR</name>
    <dbReference type="NCBI Taxonomy" id="946483"/>
    <lineage>
        <taxon>Bacteria</taxon>
        <taxon>Pseudomonadati</taxon>
        <taxon>Pseudomonadota</taxon>
        <taxon>Betaproteobacteria</taxon>
        <taxon>Burkholderiales</taxon>
        <taxon>Comamonadaceae</taxon>
    </lineage>
</organism>
<dbReference type="GO" id="GO:0071555">
    <property type="term" value="P:cell wall organization"/>
    <property type="evidence" value="ECO:0007669"/>
    <property type="project" value="UniProtKB-KW"/>
</dbReference>
<dbReference type="Gene3D" id="2.60.120.430">
    <property type="entry name" value="Galactose-binding lectin"/>
    <property type="match status" value="1"/>
</dbReference>
<dbReference type="OrthoDB" id="9806824at2"/>
<evidence type="ECO:0000256" key="4">
    <source>
        <dbReference type="ARBA" id="ARBA00022512"/>
    </source>
</evidence>